<evidence type="ECO:0000313" key="2">
    <source>
        <dbReference type="EMBL" id="GAI05517.1"/>
    </source>
</evidence>
<dbReference type="SUPFAM" id="SSF48208">
    <property type="entry name" value="Six-hairpin glycosidases"/>
    <property type="match status" value="1"/>
</dbReference>
<dbReference type="EMBL" id="BARV01004652">
    <property type="protein sequence ID" value="GAI05517.1"/>
    <property type="molecule type" value="Genomic_DNA"/>
</dbReference>
<reference evidence="2" key="1">
    <citation type="journal article" date="2014" name="Front. Microbiol.">
        <title>High frequency of phylogenetically diverse reductive dehalogenase-homologous genes in deep subseafloor sedimentary metagenomes.</title>
        <authorList>
            <person name="Kawai M."/>
            <person name="Futagami T."/>
            <person name="Toyoda A."/>
            <person name="Takaki Y."/>
            <person name="Nishi S."/>
            <person name="Hori S."/>
            <person name="Arai W."/>
            <person name="Tsubouchi T."/>
            <person name="Morono Y."/>
            <person name="Uchiyama I."/>
            <person name="Ito T."/>
            <person name="Fujiyama A."/>
            <person name="Inagaki F."/>
            <person name="Takami H."/>
        </authorList>
    </citation>
    <scope>NUCLEOTIDE SEQUENCE</scope>
    <source>
        <strain evidence="2">Expedition CK06-06</strain>
    </source>
</reference>
<dbReference type="Gene3D" id="1.50.10.10">
    <property type="match status" value="1"/>
</dbReference>
<dbReference type="GO" id="GO:0004135">
    <property type="term" value="F:amylo-alpha-1,6-glucosidase activity"/>
    <property type="evidence" value="ECO:0007669"/>
    <property type="project" value="InterPro"/>
</dbReference>
<sequence length="190" mass="21241">MTSFAQAADEGMIPSRFDDRSNTAYFNSVDASLWFINAAFQYLYAAGDYETFLERLLPIIRWIIDSYYNGTRFGICADADGLITAGNDDTQLTWMDAKYNGVAITARYGKAVEINALWYNSLCLIARFYAGRDIENAEHYKSLADKVENSFCGLFWNETAGYLNDCIGPGGLVDSSLRPNQIFAVSLPFS</sequence>
<dbReference type="AlphaFoldDB" id="X1KER2"/>
<dbReference type="PANTHER" id="PTHR10569">
    <property type="entry name" value="GLYCOGEN DEBRANCHING ENZYME"/>
    <property type="match status" value="1"/>
</dbReference>
<dbReference type="InterPro" id="IPR010401">
    <property type="entry name" value="AGL/Gdb1"/>
</dbReference>
<proteinExistence type="predicted"/>
<dbReference type="PANTHER" id="PTHR10569:SF2">
    <property type="entry name" value="GLYCOGEN DEBRANCHING ENZYME"/>
    <property type="match status" value="1"/>
</dbReference>
<organism evidence="2">
    <name type="scientific">marine sediment metagenome</name>
    <dbReference type="NCBI Taxonomy" id="412755"/>
    <lineage>
        <taxon>unclassified sequences</taxon>
        <taxon>metagenomes</taxon>
        <taxon>ecological metagenomes</taxon>
    </lineage>
</organism>
<dbReference type="InterPro" id="IPR032790">
    <property type="entry name" value="GDE_C"/>
</dbReference>
<accession>X1KER2</accession>
<name>X1KER2_9ZZZZ</name>
<feature type="domain" description="Glycogen debranching enzyme C-terminal" evidence="1">
    <location>
        <begin position="2"/>
        <end position="189"/>
    </location>
</feature>
<dbReference type="InterPro" id="IPR012341">
    <property type="entry name" value="6hp_glycosidase-like_sf"/>
</dbReference>
<dbReference type="InterPro" id="IPR008928">
    <property type="entry name" value="6-hairpin_glycosidase_sf"/>
</dbReference>
<evidence type="ECO:0000259" key="1">
    <source>
        <dbReference type="Pfam" id="PF06202"/>
    </source>
</evidence>
<protein>
    <recommendedName>
        <fullName evidence="1">Glycogen debranching enzyme C-terminal domain-containing protein</fullName>
    </recommendedName>
</protein>
<dbReference type="GO" id="GO:0005980">
    <property type="term" value="P:glycogen catabolic process"/>
    <property type="evidence" value="ECO:0007669"/>
    <property type="project" value="InterPro"/>
</dbReference>
<feature type="non-terminal residue" evidence="2">
    <location>
        <position position="190"/>
    </location>
</feature>
<dbReference type="Pfam" id="PF06202">
    <property type="entry name" value="GDE_C"/>
    <property type="match status" value="1"/>
</dbReference>
<comment type="caution">
    <text evidence="2">The sequence shown here is derived from an EMBL/GenBank/DDBJ whole genome shotgun (WGS) entry which is preliminary data.</text>
</comment>
<gene>
    <name evidence="2" type="ORF">S06H3_10164</name>
</gene>
<dbReference type="GO" id="GO:0004134">
    <property type="term" value="F:4-alpha-glucanotransferase activity"/>
    <property type="evidence" value="ECO:0007669"/>
    <property type="project" value="InterPro"/>
</dbReference>